<keyword evidence="1" id="KW-0812">Transmembrane</keyword>
<organism evidence="3 4">
    <name type="scientific">Dietzia timorensis</name>
    <dbReference type="NCBI Taxonomy" id="499555"/>
    <lineage>
        <taxon>Bacteria</taxon>
        <taxon>Bacillati</taxon>
        <taxon>Actinomycetota</taxon>
        <taxon>Actinomycetes</taxon>
        <taxon>Mycobacteriales</taxon>
        <taxon>Dietziaceae</taxon>
        <taxon>Dietzia</taxon>
    </lineage>
</organism>
<keyword evidence="1" id="KW-1133">Transmembrane helix</keyword>
<reference evidence="3 4" key="1">
    <citation type="submission" date="2016-06" db="EMBL/GenBank/DDBJ databases">
        <title>Complete genome sequence of a saline-alkali tolerant type strain Dietzia timorensis ID05-A0528T.</title>
        <authorList>
            <person name="Wu X."/>
        </authorList>
    </citation>
    <scope>NUCLEOTIDE SEQUENCE [LARGE SCALE GENOMIC DNA]</scope>
    <source>
        <strain evidence="3 4">ID05-A0528</strain>
    </source>
</reference>
<dbReference type="Proteomes" id="UP000186104">
    <property type="component" value="Chromosome"/>
</dbReference>
<name>A0A173LR09_9ACTN</name>
<evidence type="ECO:0000256" key="1">
    <source>
        <dbReference type="SAM" id="Phobius"/>
    </source>
</evidence>
<dbReference type="EMBL" id="CP015961">
    <property type="protein sequence ID" value="ANI93917.1"/>
    <property type="molecule type" value="Genomic_DNA"/>
</dbReference>
<dbReference type="KEGG" id="dtm:BJL86_3158"/>
<feature type="transmembrane region" description="Helical" evidence="1">
    <location>
        <begin position="103"/>
        <end position="121"/>
    </location>
</feature>
<feature type="domain" description="DUF4395" evidence="2">
    <location>
        <begin position="26"/>
        <end position="158"/>
    </location>
</feature>
<accession>A0A173LR09</accession>
<dbReference type="AlphaFoldDB" id="A0A173LR09"/>
<gene>
    <name evidence="3" type="ORF">BJL86_3158</name>
</gene>
<sequence>MNYVSLDEDSGRGGALKGAFEFPNPVNDYAARCTAALVVALAVVTIASPQPVATWLAAVMAVGFALRVAGGPRYSPFGRLSVHVLAPRVAREPKLVPGPPKRFAQTIGFTFSFIAFALFLADFGLAARIVLGALTLAALAESALGFCLGCWIFAQLQKTGIIPESVCVECANIWNRPAA</sequence>
<dbReference type="STRING" id="499555.BJL86_3158"/>
<evidence type="ECO:0000259" key="2">
    <source>
        <dbReference type="Pfam" id="PF14340"/>
    </source>
</evidence>
<keyword evidence="1" id="KW-0472">Membrane</keyword>
<keyword evidence="4" id="KW-1185">Reference proteome</keyword>
<protein>
    <recommendedName>
        <fullName evidence="2">DUF4395 domain-containing protein</fullName>
    </recommendedName>
</protein>
<dbReference type="Pfam" id="PF14340">
    <property type="entry name" value="DUF4395"/>
    <property type="match status" value="1"/>
</dbReference>
<evidence type="ECO:0000313" key="4">
    <source>
        <dbReference type="Proteomes" id="UP000186104"/>
    </source>
</evidence>
<proteinExistence type="predicted"/>
<dbReference type="RefSeq" id="WP_067478859.1">
    <property type="nucleotide sequence ID" value="NZ_CP015961.1"/>
</dbReference>
<dbReference type="InterPro" id="IPR025508">
    <property type="entry name" value="DUF4395"/>
</dbReference>
<evidence type="ECO:0000313" key="3">
    <source>
        <dbReference type="EMBL" id="ANI93917.1"/>
    </source>
</evidence>
<dbReference type="OrthoDB" id="345402at2"/>
<feature type="transmembrane region" description="Helical" evidence="1">
    <location>
        <begin position="133"/>
        <end position="154"/>
    </location>
</feature>